<organism evidence="1 2">
    <name type="scientific">Kickxella alabastrina</name>
    <dbReference type="NCBI Taxonomy" id="61397"/>
    <lineage>
        <taxon>Eukaryota</taxon>
        <taxon>Fungi</taxon>
        <taxon>Fungi incertae sedis</taxon>
        <taxon>Zoopagomycota</taxon>
        <taxon>Kickxellomycotina</taxon>
        <taxon>Kickxellomycetes</taxon>
        <taxon>Kickxellales</taxon>
        <taxon>Kickxellaceae</taxon>
        <taxon>Kickxella</taxon>
    </lineage>
</organism>
<dbReference type="Proteomes" id="UP001150581">
    <property type="component" value="Unassembled WGS sequence"/>
</dbReference>
<comment type="caution">
    <text evidence="1">The sequence shown here is derived from an EMBL/GenBank/DDBJ whole genome shotgun (WGS) entry which is preliminary data.</text>
</comment>
<feature type="non-terminal residue" evidence="1">
    <location>
        <position position="1"/>
    </location>
</feature>
<gene>
    <name evidence="1" type="ORF">LPJ66_000636</name>
</gene>
<name>A0ACC1IVQ9_9FUNG</name>
<reference evidence="1" key="1">
    <citation type="submission" date="2022-07" db="EMBL/GenBank/DDBJ databases">
        <title>Phylogenomic reconstructions and comparative analyses of Kickxellomycotina fungi.</title>
        <authorList>
            <person name="Reynolds N.K."/>
            <person name="Stajich J.E."/>
            <person name="Barry K."/>
            <person name="Grigoriev I.V."/>
            <person name="Crous P."/>
            <person name="Smith M.E."/>
        </authorList>
    </citation>
    <scope>NUCLEOTIDE SEQUENCE</scope>
    <source>
        <strain evidence="1">Benny 63K</strain>
    </source>
</reference>
<evidence type="ECO:0000313" key="2">
    <source>
        <dbReference type="Proteomes" id="UP001150581"/>
    </source>
</evidence>
<keyword evidence="2" id="KW-1185">Reference proteome</keyword>
<evidence type="ECO:0000313" key="1">
    <source>
        <dbReference type="EMBL" id="KAJ1901668.1"/>
    </source>
</evidence>
<protein>
    <submittedName>
        <fullName evidence="1">Uncharacterized protein</fullName>
    </submittedName>
</protein>
<sequence length="484" mass="55918">HRPLGVSDMAKLKQLVGKHGEDWARIDSELGRFPGRAQFNWIKHGHIEFSEQWTDSELQKLRYCMDKGMDGTEASRYIGTRLPTQCSNKMIYIRNKNVLDKNNEYKHEKWTSDGDRRLLLMFDTLKRKGGIDWDTISEALCRSVISCRIRHQALQSIKEATALSEPQPSKPDNVTREVQQQQKQQLSPGEVDWARVSSATGLSELECLELSQFDEGKAGWKYDMDTFSWDMANRMSGFIESNYPKPLPANFKAVSNFMWIRIEDCIQIHRLLHGRFRWTDARIAQAKSLWGQGLLFGDIAKHLSPCISMQSVRYVVCQWPSNQKEPPISAQAKQQITDLVNEYVGKYPVDQVRRMVRKELQLACKSSRQWLCEKVYHHPIYKARIASADIVEITNRITQGKVALKEVAAQLDIPTNTLKKAINVRESYMHSSRWTPEEIERLTAYVSSLDGGRFDMNYASSFVGTKSYKQCGSKYFYLFKHLRI</sequence>
<dbReference type="EMBL" id="JANBPG010000020">
    <property type="protein sequence ID" value="KAJ1901668.1"/>
    <property type="molecule type" value="Genomic_DNA"/>
</dbReference>
<accession>A0ACC1IVQ9</accession>
<proteinExistence type="predicted"/>